<dbReference type="Gene3D" id="3.30.460.20">
    <property type="entry name" value="CorA soluble domain-like"/>
    <property type="match status" value="1"/>
</dbReference>
<dbReference type="InterPro" id="IPR045863">
    <property type="entry name" value="CorA_TM1_TM2"/>
</dbReference>
<evidence type="ECO:0000256" key="1">
    <source>
        <dbReference type="ARBA" id="ARBA00004141"/>
    </source>
</evidence>
<proteinExistence type="inferred from homology"/>
<dbReference type="SUPFAM" id="SSF144083">
    <property type="entry name" value="Magnesium transport protein CorA, transmembrane region"/>
    <property type="match status" value="1"/>
</dbReference>
<keyword evidence="3 7" id="KW-0812">Transmembrane</keyword>
<dbReference type="GO" id="GO:0005886">
    <property type="term" value="C:plasma membrane"/>
    <property type="evidence" value="ECO:0007669"/>
    <property type="project" value="TreeGrafter"/>
</dbReference>
<evidence type="ECO:0000256" key="7">
    <source>
        <dbReference type="SAM" id="Phobius"/>
    </source>
</evidence>
<dbReference type="Gene3D" id="1.20.58.340">
    <property type="entry name" value="Magnesium transport protein CorA, transmembrane region"/>
    <property type="match status" value="2"/>
</dbReference>
<dbReference type="InterPro" id="IPR044089">
    <property type="entry name" value="Alr1-like"/>
</dbReference>
<comment type="similarity">
    <text evidence="2">Belongs to the CorA metal ion transporter (MIT) (TC 1.A.35) family.</text>
</comment>
<gene>
    <name evidence="8" type="ORF">DNG_01370</name>
</gene>
<feature type="transmembrane region" description="Helical" evidence="7">
    <location>
        <begin position="587"/>
        <end position="608"/>
    </location>
</feature>
<evidence type="ECO:0000256" key="2">
    <source>
        <dbReference type="ARBA" id="ARBA00009765"/>
    </source>
</evidence>
<sequence length="614" mass="69181">MSDHEEPVAELGYVPIAELDDHRHQTPATPLTGRPRRGTFDSLYGARLFDHQPDSDGQEAEGGSHIRARDFEEAIVDGDDTGDLSPSSHPNRRPTFGSVSPPNSVKAFAQARRREHDSAFPDDQKDWLAEDDALRRTTSIASRRSVRSRARTVDMETASIASRTSAEQDVCFPIQEEYQKDKLVIDFEYLEDFIEEQRLSRVASYKEPDVRIFSDLRPQTAIGSIPAITLQNCTHDVALDSSDEIADDKDMGPADELKAQPVDPNRICFFSSAWESTIHAAELGDLVLPGEDLRNLFTLPRGEDGVWWLNLSNPSKEEVVAICKAFGTHPLTTEDIATQESREKIELFPSYYFACFRSFNKVMDEDGFEEYEPFNIYAIVFREGTISFSFAPNTHASNVRKRIALLKDFVALSSDWICYALIDDIVDSFFPVIQRIEMEVDSIEDSVFMIREDDSSDFLRRTGRTRRNIIALMRLISGKADVLKGFTKRCNENYKVTPRMDIGLYLGDIQDHVITMMTNLGHFEKMLSRAHSNYLAQLSINNISQGTETNKALSKITFLASILVPLNLISGTFGMNVRVPFQDGESLAPFFGIIGTMVVVCCACLALARRLRYI</sequence>
<dbReference type="SUPFAM" id="SSF143865">
    <property type="entry name" value="CorA soluble domain-like"/>
    <property type="match status" value="1"/>
</dbReference>
<evidence type="ECO:0000256" key="6">
    <source>
        <dbReference type="SAM" id="MobiDB-lite"/>
    </source>
</evidence>
<dbReference type="GO" id="GO:0010961">
    <property type="term" value="P:intracellular magnesium ion homeostasis"/>
    <property type="evidence" value="ECO:0007669"/>
    <property type="project" value="TreeGrafter"/>
</dbReference>
<dbReference type="AlphaFoldDB" id="A0AAE8MT26"/>
<feature type="region of interest" description="Disordered" evidence="6">
    <location>
        <begin position="1"/>
        <end position="39"/>
    </location>
</feature>
<dbReference type="CDD" id="cd12829">
    <property type="entry name" value="Alr1p-like"/>
    <property type="match status" value="1"/>
</dbReference>
<evidence type="ECO:0000256" key="3">
    <source>
        <dbReference type="ARBA" id="ARBA00022692"/>
    </source>
</evidence>
<dbReference type="Pfam" id="PF01544">
    <property type="entry name" value="CorA"/>
    <property type="match status" value="1"/>
</dbReference>
<evidence type="ECO:0000313" key="9">
    <source>
        <dbReference type="Proteomes" id="UP001187682"/>
    </source>
</evidence>
<dbReference type="PANTHER" id="PTHR21535:SF55">
    <property type="entry name" value="MAGNESIUM TRANSPORTER ALR1-RELATED"/>
    <property type="match status" value="1"/>
</dbReference>
<comment type="subcellular location">
    <subcellularLocation>
        <location evidence="1">Membrane</location>
        <topology evidence="1">Multi-pass membrane protein</topology>
    </subcellularLocation>
</comment>
<reference evidence="8" key="1">
    <citation type="submission" date="2018-03" db="EMBL/GenBank/DDBJ databases">
        <authorList>
            <person name="Guldener U."/>
        </authorList>
    </citation>
    <scope>NUCLEOTIDE SEQUENCE</scope>
</reference>
<dbReference type="InterPro" id="IPR002523">
    <property type="entry name" value="MgTranspt_CorA/ZnTranspt_ZntB"/>
</dbReference>
<protein>
    <submittedName>
        <fullName evidence="8">Related to divalent cation transporter (Aluminium resistance protein ALR1)</fullName>
    </submittedName>
</protein>
<name>A0AAE8MT26_9PEZI</name>
<keyword evidence="4 7" id="KW-1133">Transmembrane helix</keyword>
<dbReference type="FunFam" id="1.20.58.340:FF:000027">
    <property type="entry name" value="CorA family metal ion transporter (Eurofung)"/>
    <property type="match status" value="1"/>
</dbReference>
<evidence type="ECO:0000256" key="4">
    <source>
        <dbReference type="ARBA" id="ARBA00022989"/>
    </source>
</evidence>
<keyword evidence="5 7" id="KW-0472">Membrane</keyword>
<dbReference type="InterPro" id="IPR045861">
    <property type="entry name" value="CorA_cytoplasmic_dom"/>
</dbReference>
<accession>A0AAE8MT26</accession>
<comment type="caution">
    <text evidence="8">The sequence shown here is derived from an EMBL/GenBank/DDBJ whole genome shotgun (WGS) entry which is preliminary data.</text>
</comment>
<dbReference type="GO" id="GO:0015095">
    <property type="term" value="F:magnesium ion transmembrane transporter activity"/>
    <property type="evidence" value="ECO:0007669"/>
    <property type="project" value="InterPro"/>
</dbReference>
<dbReference type="EMBL" id="ONZQ02000002">
    <property type="protein sequence ID" value="SPN98320.1"/>
    <property type="molecule type" value="Genomic_DNA"/>
</dbReference>
<feature type="region of interest" description="Disordered" evidence="6">
    <location>
        <begin position="77"/>
        <end position="104"/>
    </location>
</feature>
<dbReference type="PANTHER" id="PTHR21535">
    <property type="entry name" value="MAGNESIUM AND COBALT TRANSPORT PROTEIN/MITOCHONDRIAL IMPORT INNER MEMBRANE TRANSLOCASE SUBUNIT TIM8"/>
    <property type="match status" value="1"/>
</dbReference>
<evidence type="ECO:0000313" key="8">
    <source>
        <dbReference type="EMBL" id="SPN98320.1"/>
    </source>
</evidence>
<organism evidence="8 9">
    <name type="scientific">Cephalotrichum gorgonifer</name>
    <dbReference type="NCBI Taxonomy" id="2041049"/>
    <lineage>
        <taxon>Eukaryota</taxon>
        <taxon>Fungi</taxon>
        <taxon>Dikarya</taxon>
        <taxon>Ascomycota</taxon>
        <taxon>Pezizomycotina</taxon>
        <taxon>Sordariomycetes</taxon>
        <taxon>Hypocreomycetidae</taxon>
        <taxon>Microascales</taxon>
        <taxon>Microascaceae</taxon>
        <taxon>Cephalotrichum</taxon>
    </lineage>
</organism>
<keyword evidence="9" id="KW-1185">Reference proteome</keyword>
<dbReference type="Proteomes" id="UP001187682">
    <property type="component" value="Unassembled WGS sequence"/>
</dbReference>
<evidence type="ECO:0000256" key="5">
    <source>
        <dbReference type="ARBA" id="ARBA00023136"/>
    </source>
</evidence>